<dbReference type="RefSeq" id="WP_133155589.1">
    <property type="nucleotide sequence ID" value="NZ_CP037867.1"/>
</dbReference>
<gene>
    <name evidence="2" type="primary">nsaC</name>
    <name evidence="2" type="ORF">HPF_01755</name>
</gene>
<keyword evidence="3" id="KW-1185">Reference proteome</keyword>
<feature type="domain" description="VOC" evidence="1">
    <location>
        <begin position="6"/>
        <end position="119"/>
    </location>
</feature>
<dbReference type="EC" id="1.13.11.56" evidence="2"/>
<dbReference type="Proteomes" id="UP000293912">
    <property type="component" value="Chromosome"/>
</dbReference>
<organism evidence="2 3">
    <name type="scientific">Hydrogenophaga pseudoflava</name>
    <name type="common">Pseudomonas carboxydoflava</name>
    <dbReference type="NCBI Taxonomy" id="47421"/>
    <lineage>
        <taxon>Bacteria</taxon>
        <taxon>Pseudomonadati</taxon>
        <taxon>Pseudomonadota</taxon>
        <taxon>Betaproteobacteria</taxon>
        <taxon>Burkholderiales</taxon>
        <taxon>Comamonadaceae</taxon>
        <taxon>Hydrogenophaga</taxon>
    </lineage>
</organism>
<dbReference type="Gene3D" id="3.10.180.10">
    <property type="entry name" value="2,3-Dihydroxybiphenyl 1,2-Dioxygenase, domain 1"/>
    <property type="match status" value="2"/>
</dbReference>
<dbReference type="EMBL" id="CP037867">
    <property type="protein sequence ID" value="QBM26386.1"/>
    <property type="molecule type" value="Genomic_DNA"/>
</dbReference>
<evidence type="ECO:0000259" key="1">
    <source>
        <dbReference type="PROSITE" id="PS51819"/>
    </source>
</evidence>
<name>A0A4P6WVD2_HYDPS</name>
<dbReference type="InterPro" id="IPR029068">
    <property type="entry name" value="Glyas_Bleomycin-R_OHBP_Dase"/>
</dbReference>
<dbReference type="GO" id="GO:0018554">
    <property type="term" value="F:1,2-dihydroxynaphthalene dioxygenase activity"/>
    <property type="evidence" value="ECO:0007669"/>
    <property type="project" value="UniProtKB-EC"/>
</dbReference>
<dbReference type="SUPFAM" id="SSF54593">
    <property type="entry name" value="Glyoxalase/Bleomycin resistance protein/Dihydroxybiphenyl dioxygenase"/>
    <property type="match status" value="1"/>
</dbReference>
<dbReference type="InterPro" id="IPR037523">
    <property type="entry name" value="VOC_core"/>
</dbReference>
<evidence type="ECO:0000313" key="3">
    <source>
        <dbReference type="Proteomes" id="UP000293912"/>
    </source>
</evidence>
<proteinExistence type="predicted"/>
<dbReference type="PROSITE" id="PS51819">
    <property type="entry name" value="VOC"/>
    <property type="match status" value="2"/>
</dbReference>
<accession>A0A4P6WVD2</accession>
<keyword evidence="2" id="KW-0560">Oxidoreductase</keyword>
<dbReference type="AlphaFoldDB" id="A0A4P6WVD2"/>
<dbReference type="InterPro" id="IPR004360">
    <property type="entry name" value="Glyas_Fos-R_dOase_dom"/>
</dbReference>
<evidence type="ECO:0000313" key="2">
    <source>
        <dbReference type="EMBL" id="QBM26386.1"/>
    </source>
</evidence>
<dbReference type="KEGG" id="hpse:HPF_01755"/>
<reference evidence="2 3" key="1">
    <citation type="submission" date="2019-03" db="EMBL/GenBank/DDBJ databases">
        <authorList>
            <person name="Sebastian G."/>
            <person name="Baumann P."/>
            <person name="Ruckert C."/>
            <person name="Kalinowski J."/>
            <person name="Nebel B."/>
            <person name="Takors R."/>
            <person name="Blombach B."/>
        </authorList>
    </citation>
    <scope>NUCLEOTIDE SEQUENCE [LARGE SCALE GENOMIC DNA]</scope>
    <source>
        <strain evidence="2 3">DSM 1084</strain>
    </source>
</reference>
<dbReference type="Pfam" id="PF00903">
    <property type="entry name" value="Glyoxalase"/>
    <property type="match status" value="2"/>
</dbReference>
<sequence>MIELRDIHYVRVGTRDLDGAQKFCTEIVGLQAVERTKDRLYLKSDARHHTVCYFDGDPGDHTVAFELKDWTQLGAALERLQSAGVPCGAGTTAEAADRHVEAFIWFNDPTGNRIEIVARPHDAGKRFFPSRDAGLIGFGHVGLCTTDPARDQNFWMSHFNTMISDWIGPCPLLRVNPRHHQMALFASQRKGIQHINFQVAEIDDIMKAWYFLKSQDVRIVFGPGRHPTSGGNFVYFEGHDEVIFEYSNSDRNIVGDLSNYRPRQFPLHPTSFCMWGSKPDIAEFRD</sequence>
<dbReference type="CDD" id="cd08361">
    <property type="entry name" value="PpCmtC_N"/>
    <property type="match status" value="1"/>
</dbReference>
<protein>
    <submittedName>
        <fullName evidence="2">1,2-dihydroxynaphthalene dioxygenase</fullName>
        <ecNumber evidence="2">1.13.11.56</ecNumber>
    </submittedName>
</protein>
<keyword evidence="2" id="KW-0223">Dioxygenase</keyword>
<feature type="domain" description="VOC" evidence="1">
    <location>
        <begin position="137"/>
        <end position="249"/>
    </location>
</feature>